<reference evidence="4" key="2">
    <citation type="submission" date="2020-04" db="EMBL/GenBank/DDBJ databases">
        <authorList>
            <consortium name="NCBI Genome Project"/>
        </authorList>
    </citation>
    <scope>NUCLEOTIDE SEQUENCE</scope>
    <source>
        <strain evidence="4">CBS 304.34</strain>
    </source>
</reference>
<evidence type="ECO:0000313" key="4">
    <source>
        <dbReference type="RefSeq" id="XP_033579196.1"/>
    </source>
</evidence>
<dbReference type="Proteomes" id="UP000504636">
    <property type="component" value="Unplaced"/>
</dbReference>
<gene>
    <name evidence="2 4" type="ORF">BDZ99DRAFT_474437</name>
</gene>
<dbReference type="OrthoDB" id="10491127at2759"/>
<keyword evidence="3" id="KW-1185">Reference proteome</keyword>
<dbReference type="RefSeq" id="XP_033579196.1">
    <property type="nucleotide sequence ID" value="XM_033721906.1"/>
</dbReference>
<dbReference type="AlphaFoldDB" id="A0A6A6YTI3"/>
<feature type="compositionally biased region" description="Low complexity" evidence="1">
    <location>
        <begin position="164"/>
        <end position="177"/>
    </location>
</feature>
<evidence type="ECO:0000313" key="3">
    <source>
        <dbReference type="Proteomes" id="UP000504636"/>
    </source>
</evidence>
<name>A0A6A6YTI3_9PEZI</name>
<proteinExistence type="predicted"/>
<evidence type="ECO:0000313" key="2">
    <source>
        <dbReference type="EMBL" id="KAF2812232.1"/>
    </source>
</evidence>
<evidence type="ECO:0000256" key="1">
    <source>
        <dbReference type="SAM" id="MobiDB-lite"/>
    </source>
</evidence>
<reference evidence="2 4" key="1">
    <citation type="journal article" date="2020" name="Stud. Mycol.">
        <title>101 Dothideomycetes genomes: a test case for predicting lifestyles and emergence of pathogens.</title>
        <authorList>
            <person name="Haridas S."/>
            <person name="Albert R."/>
            <person name="Binder M."/>
            <person name="Bloem J."/>
            <person name="Labutti K."/>
            <person name="Salamov A."/>
            <person name="Andreopoulos B."/>
            <person name="Baker S."/>
            <person name="Barry K."/>
            <person name="Bills G."/>
            <person name="Bluhm B."/>
            <person name="Cannon C."/>
            <person name="Castanera R."/>
            <person name="Culley D."/>
            <person name="Daum C."/>
            <person name="Ezra D."/>
            <person name="Gonzalez J."/>
            <person name="Henrissat B."/>
            <person name="Kuo A."/>
            <person name="Liang C."/>
            <person name="Lipzen A."/>
            <person name="Lutzoni F."/>
            <person name="Magnuson J."/>
            <person name="Mondo S."/>
            <person name="Nolan M."/>
            <person name="Ohm R."/>
            <person name="Pangilinan J."/>
            <person name="Park H.-J."/>
            <person name="Ramirez L."/>
            <person name="Alfaro M."/>
            <person name="Sun H."/>
            <person name="Tritt A."/>
            <person name="Yoshinaga Y."/>
            <person name="Zwiers L.-H."/>
            <person name="Turgeon B."/>
            <person name="Goodwin S."/>
            <person name="Spatafora J."/>
            <person name="Crous P."/>
            <person name="Grigoriev I."/>
        </authorList>
    </citation>
    <scope>NUCLEOTIDE SEQUENCE</scope>
    <source>
        <strain evidence="2 4">CBS 304.34</strain>
    </source>
</reference>
<feature type="region of interest" description="Disordered" evidence="1">
    <location>
        <begin position="42"/>
        <end position="72"/>
    </location>
</feature>
<protein>
    <submittedName>
        <fullName evidence="2 4">Uncharacterized protein</fullName>
    </submittedName>
</protein>
<organism evidence="2">
    <name type="scientific">Mytilinidion resinicola</name>
    <dbReference type="NCBI Taxonomy" id="574789"/>
    <lineage>
        <taxon>Eukaryota</taxon>
        <taxon>Fungi</taxon>
        <taxon>Dikarya</taxon>
        <taxon>Ascomycota</taxon>
        <taxon>Pezizomycotina</taxon>
        <taxon>Dothideomycetes</taxon>
        <taxon>Pleosporomycetidae</taxon>
        <taxon>Mytilinidiales</taxon>
        <taxon>Mytilinidiaceae</taxon>
        <taxon>Mytilinidion</taxon>
    </lineage>
</organism>
<reference evidence="4" key="3">
    <citation type="submission" date="2025-04" db="UniProtKB">
        <authorList>
            <consortium name="RefSeq"/>
        </authorList>
    </citation>
    <scope>IDENTIFICATION</scope>
    <source>
        <strain evidence="4">CBS 304.34</strain>
    </source>
</reference>
<dbReference type="EMBL" id="MU003697">
    <property type="protein sequence ID" value="KAF2812232.1"/>
    <property type="molecule type" value="Genomic_DNA"/>
</dbReference>
<feature type="region of interest" description="Disordered" evidence="1">
    <location>
        <begin position="164"/>
        <end position="192"/>
    </location>
</feature>
<feature type="region of interest" description="Disordered" evidence="1">
    <location>
        <begin position="242"/>
        <end position="283"/>
    </location>
</feature>
<accession>A0A6A6YTI3</accession>
<dbReference type="GeneID" id="54462799"/>
<sequence>MPSPTNVVDKSMTGMDNVAYVEAITERQNIAVGFALNEAASKKTTDNGPVNQVADDHTSPYNSTTEDDFDNSFIGDGDTTLMEEEEMTSTDISAATLGKKLDEDFSREEFHMSAGLTLIARESMPRGRTIAYGIVDLENLPSPRCGKSILRNPSWILRGDDLAPSSTNTSVSNPSSARSTSSGMPSKERKRVSFNESATIFHIDRKDVTDVEQLPVDQLGVLSGHFLKHKCVELPEDMRERVKRARERSPHPVLRAQSLREGSPPSHDEPRSPTSAAMARQEMRLDVGPVETSRKRRRMRSSTEIFLDPESTTDEVARDALTPTPSPLGSPNQDYFAEAPCAGRPKGLPSDIRKMMVPKLQRPRPSRRMGEPKKRRAPIRPFISTVPVKSPREEYQFLPPLDAKSTGDPTKPPIVNSGFDTFKVVAHPDEIRGRSGHMVSRKDAEKLMMEVVRRRKDHPKRGSVDERVIGKRNEHKEKKYRLKLKNLNSASPTLECVPRPLGLGPDGNPVAPPSLHNAIKDLHRTQKMYEEALKMLDIARDMKKNATRRALDELKDAHETYGEPQDGFYYPVEE</sequence>